<evidence type="ECO:0000256" key="2">
    <source>
        <dbReference type="ARBA" id="ARBA00022741"/>
    </source>
</evidence>
<dbReference type="AlphaFoldDB" id="A0A2Z2Q463"/>
<dbReference type="InterPro" id="IPR003593">
    <property type="entry name" value="AAA+_ATPase"/>
</dbReference>
<dbReference type="SUPFAM" id="SSF52540">
    <property type="entry name" value="P-loop containing nucleoside triphosphate hydrolases"/>
    <property type="match status" value="1"/>
</dbReference>
<dbReference type="InterPro" id="IPR027417">
    <property type="entry name" value="P-loop_NTPase"/>
</dbReference>
<sequence length="822" mass="91778">MVALKSFRHSGPSFADLVPYAGLVDNGVILLKDGSLMAGWYFAGPDSESSTDAERNEVSRQINAILSRLGSGWMIQVEALRVPTIDYPAEDACHFPDPVTRAIDAERRSHFERESGHFESRHALILTWRPPEPRRSGLARYVYSDTASRSATYADSALESFRTSIREVEQYLANVVSIRRMMTRETAERGGFRVARYDELFQFIRFCITGENHPVRLPDIPMYLDWLVTAELQHGLTPMVENRFLGVVAIDGLAAESWPGILNSLDLMPLTYRWSSRFVFLDAEEARARLERTRKKWQQKVRPFFDQLFQTQSRSVDQDAMMMVAETEDAIAEASSQLVAYGYYTPVIVLFDEQQPRLQEKCEAIRRLIQAEGFGARIETLNATDAFLGSLPGVSYANIREPLINTRNLADLIPLNSVWSGSPVAPCPFYPPGSPPLMQVASGSTPFRLNLHVDDVGHTLIFGPTGSGKSTLLSLIAAQFRRYADAQIFAFDKGRSMLPLTRAIGGDHYEIGGDTAEGGEGASPQLAFCPLAELASDSDRAWAAEWIETLVALQGVTVTPDYRNAISRQLGLMAESRGRSLSDFVSGVQMREIKDALHHYTVDGPMGQLLDAEQDGLALGAFQCFEVEELMNMGERNLVPVLLYLFRRIEKRLTGAPSLIILDEAWLMLGHPVFRDKIREWLKVLRKANCAVVLATQSISDAERSGIIDVLKESCPTKICLPNGAAREPGTREFYERIGFNERQIEIVATAIPKREYYVVSPEGRRLFDMALGPVALSFVGASGKEDLKRIRALHFEHGAAWPKHWLQQRGIAHAETLFPAA</sequence>
<dbReference type="Pfam" id="PF03135">
    <property type="entry name" value="CagE_TrbE_VirB"/>
    <property type="match status" value="1"/>
</dbReference>
<evidence type="ECO:0000313" key="5">
    <source>
        <dbReference type="EMBL" id="ASK47596.1"/>
    </source>
</evidence>
<comment type="similarity">
    <text evidence="1">Belongs to the TrbE/VirB4 family.</text>
</comment>
<feature type="domain" description="AAA+ ATPase" evidence="4">
    <location>
        <begin position="455"/>
        <end position="714"/>
    </location>
</feature>
<dbReference type="PANTHER" id="PTHR30121">
    <property type="entry name" value="UNCHARACTERIZED PROTEIN YJGR-RELATED"/>
    <property type="match status" value="1"/>
</dbReference>
<reference evidence="5" key="1">
    <citation type="submission" date="2016-10" db="EMBL/GenBank/DDBJ databases">
        <title>Agrobacterium Ti plasmids: Classification based on T-DNA and Vir regions organization.</title>
        <authorList>
            <person name="Nabi N."/>
            <person name="Vial L."/>
            <person name="Ben Hafsa A."/>
            <person name="Chapulliot D."/>
            <person name="Berard A."/>
            <person name="Chauveau A."/>
            <person name="Le Paslier M.-C."/>
            <person name="Harzallah Skhiri F."/>
            <person name="Brunel D."/>
            <person name="Nesme X."/>
            <person name="Chaouachi M."/>
        </authorList>
    </citation>
    <scope>NUCLEOTIDE SEQUENCE</scope>
    <source>
        <strain evidence="5">CFBP6549</strain>
        <plasmid evidence="5">pTi_CFBP6549</plasmid>
    </source>
</reference>
<keyword evidence="5" id="KW-0614">Plasmid</keyword>
<dbReference type="Gene3D" id="3.40.50.300">
    <property type="entry name" value="P-loop containing nucleotide triphosphate hydrolases"/>
    <property type="match status" value="2"/>
</dbReference>
<keyword evidence="3" id="KW-0067">ATP-binding</keyword>
<dbReference type="PANTHER" id="PTHR30121:SF12">
    <property type="entry name" value="TYPE IV SECRETION SYSTEM PROTEIN CAGE"/>
    <property type="match status" value="1"/>
</dbReference>
<organism evidence="5">
    <name type="scientific">Agrobacterium fabrum</name>
    <dbReference type="NCBI Taxonomy" id="1176649"/>
    <lineage>
        <taxon>Bacteria</taxon>
        <taxon>Pseudomonadati</taxon>
        <taxon>Pseudomonadota</taxon>
        <taxon>Alphaproteobacteria</taxon>
        <taxon>Hyphomicrobiales</taxon>
        <taxon>Rhizobiaceae</taxon>
        <taxon>Rhizobium/Agrobacterium group</taxon>
        <taxon>Agrobacterium</taxon>
        <taxon>Agrobacterium tumefaciens complex</taxon>
    </lineage>
</organism>
<evidence type="ECO:0000256" key="3">
    <source>
        <dbReference type="ARBA" id="ARBA00022840"/>
    </source>
</evidence>
<name>A0A2Z2Q463_9HYPH</name>
<dbReference type="GO" id="GO:0005524">
    <property type="term" value="F:ATP binding"/>
    <property type="evidence" value="ECO:0007669"/>
    <property type="project" value="UniProtKB-KW"/>
</dbReference>
<evidence type="ECO:0000256" key="1">
    <source>
        <dbReference type="ARBA" id="ARBA00006512"/>
    </source>
</evidence>
<dbReference type="InterPro" id="IPR004346">
    <property type="entry name" value="CagE_TrbE_VirB"/>
</dbReference>
<dbReference type="InterPro" id="IPR051162">
    <property type="entry name" value="T4SS_component"/>
</dbReference>
<geneLocation type="plasmid" evidence="5">
    <name>pTi_CFBP6549</name>
</geneLocation>
<dbReference type="NCBIfam" id="TIGR00929">
    <property type="entry name" value="VirB4_CagE"/>
    <property type="match status" value="1"/>
</dbReference>
<dbReference type="RefSeq" id="WP_172691559.1">
    <property type="nucleotide sequence ID" value="NZ_KY000063.1"/>
</dbReference>
<protein>
    <submittedName>
        <fullName evidence="5">Conjugal transfer protein TrbE</fullName>
    </submittedName>
</protein>
<dbReference type="CDD" id="cd00267">
    <property type="entry name" value="ABC_ATPase"/>
    <property type="match status" value="1"/>
</dbReference>
<dbReference type="CDD" id="cd01127">
    <property type="entry name" value="TrwB_TraG_TraD_VirD4"/>
    <property type="match status" value="1"/>
</dbReference>
<keyword evidence="2" id="KW-0547">Nucleotide-binding</keyword>
<proteinExistence type="inferred from homology"/>
<dbReference type="NCBIfam" id="NF010404">
    <property type="entry name" value="PRK13830.1"/>
    <property type="match status" value="1"/>
</dbReference>
<dbReference type="SMART" id="SM00382">
    <property type="entry name" value="AAA"/>
    <property type="match status" value="1"/>
</dbReference>
<dbReference type="EMBL" id="KY000063">
    <property type="protein sequence ID" value="ASK47596.1"/>
    <property type="molecule type" value="Genomic_DNA"/>
</dbReference>
<accession>A0A2Z2Q463</accession>
<evidence type="ECO:0000259" key="4">
    <source>
        <dbReference type="SMART" id="SM00382"/>
    </source>
</evidence>
<dbReference type="InterPro" id="IPR018145">
    <property type="entry name" value="CagE_TrbE_VirB_cntrl_dom"/>
</dbReference>